<dbReference type="GO" id="GO:0051607">
    <property type="term" value="P:defense response to virus"/>
    <property type="evidence" value="ECO:0007669"/>
    <property type="project" value="UniProtKB-KW"/>
</dbReference>
<gene>
    <name evidence="2" type="ORF">H0A61_00307</name>
</gene>
<evidence type="ECO:0000313" key="2">
    <source>
        <dbReference type="EMBL" id="QSQ07988.1"/>
    </source>
</evidence>
<dbReference type="AlphaFoldDB" id="A0A8A0RK27"/>
<name>A0A8A0RK27_9FIRM</name>
<accession>A0A8A0RK27</accession>
<reference evidence="2" key="1">
    <citation type="submission" date="2020-07" db="EMBL/GenBank/DDBJ databases">
        <title>Koleobacter methoxysyntrophicus gen. nov., sp. nov., a novel anaerobic bacterium isolated from deep subsurface oil field and proposal of Koleobacterales ord. nov. in the phylum Firmicutes.</title>
        <authorList>
            <person name="Sakamoto S."/>
            <person name="Tamaki H."/>
        </authorList>
    </citation>
    <scope>NUCLEOTIDE SEQUENCE</scope>
    <source>
        <strain evidence="2">NRmbB1</strain>
    </source>
</reference>
<evidence type="ECO:0000256" key="1">
    <source>
        <dbReference type="ARBA" id="ARBA00023118"/>
    </source>
</evidence>
<dbReference type="InterPro" id="IPR021124">
    <property type="entry name" value="CRISPR-assoc_prot_Cas5"/>
</dbReference>
<proteinExistence type="predicted"/>
<evidence type="ECO:0008006" key="4">
    <source>
        <dbReference type="Google" id="ProtNLM"/>
    </source>
</evidence>
<protein>
    <recommendedName>
        <fullName evidence="4">CRISPR-associated protein Cas5</fullName>
    </recommendedName>
</protein>
<dbReference type="InterPro" id="IPR013422">
    <property type="entry name" value="CRISPR-assoc_prot_Cas5_N"/>
</dbReference>
<keyword evidence="3" id="KW-1185">Reference proteome</keyword>
<dbReference type="RefSeq" id="WP_206708228.1">
    <property type="nucleotide sequence ID" value="NZ_CP059066.1"/>
</dbReference>
<dbReference type="NCBIfam" id="TIGR02593">
    <property type="entry name" value="CRISPR_cas5"/>
    <property type="match status" value="1"/>
</dbReference>
<organism evidence="2 3">
    <name type="scientific">Koleobacter methoxysyntrophicus</name>
    <dbReference type="NCBI Taxonomy" id="2751313"/>
    <lineage>
        <taxon>Bacteria</taxon>
        <taxon>Bacillati</taxon>
        <taxon>Bacillota</taxon>
        <taxon>Clostridia</taxon>
        <taxon>Koleobacterales</taxon>
        <taxon>Koleobacteraceae</taxon>
        <taxon>Koleobacter</taxon>
    </lineage>
</organism>
<dbReference type="Pfam" id="PF09704">
    <property type="entry name" value="Cas_Cas5d"/>
    <property type="match status" value="1"/>
</dbReference>
<dbReference type="Proteomes" id="UP000662904">
    <property type="component" value="Chromosome"/>
</dbReference>
<dbReference type="Gene3D" id="3.30.70.2660">
    <property type="match status" value="1"/>
</dbReference>
<dbReference type="GO" id="GO:0043571">
    <property type="term" value="P:maintenance of CRISPR repeat elements"/>
    <property type="evidence" value="ECO:0007669"/>
    <property type="project" value="InterPro"/>
</dbReference>
<evidence type="ECO:0000313" key="3">
    <source>
        <dbReference type="Proteomes" id="UP000662904"/>
    </source>
</evidence>
<dbReference type="KEGG" id="kme:H0A61_00307"/>
<sequence length="235" mass="26708">MYYFFLEAYAPTASFRLPEAHTFQQTLPLPPVTTITGMMGAAVGLSLEEALEFAKANKVHFGVMGTHSGVFRDLWKYEKIKASETISAVLVREFLYDLSLILVFAAEDEKAVQYIREAFTNPKYALTAGNSDDLLKVKYISPAKEQEIQPYYRFSYTVLAGDHGSNYESDIKIEELPLLQNIYMPRVYLLPTDFEFNGNERRVRKRQLFTFVDVPVKLKKPINGLLIGDKAVGLL</sequence>
<keyword evidence="1" id="KW-0051">Antiviral defense</keyword>
<dbReference type="EMBL" id="CP059066">
    <property type="protein sequence ID" value="QSQ07988.1"/>
    <property type="molecule type" value="Genomic_DNA"/>
</dbReference>